<comment type="similarity">
    <text evidence="1">Belongs to the EPG5 family.</text>
</comment>
<feature type="region of interest" description="Disordered" evidence="3">
    <location>
        <begin position="976"/>
        <end position="996"/>
    </location>
</feature>
<dbReference type="PANTHER" id="PTHR31139">
    <property type="entry name" value="ECTOPIC P GRANULES PROTEIN 5 HOMOLOG"/>
    <property type="match status" value="1"/>
</dbReference>
<dbReference type="OrthoDB" id="75419at2759"/>
<evidence type="ECO:0000259" key="5">
    <source>
        <dbReference type="Pfam" id="PF26573"/>
    </source>
</evidence>
<reference evidence="6 7" key="1">
    <citation type="journal article" date="2014" name="Genome Biol. Evol.">
        <title>The secreted proteins of Achlya hypogyna and Thraustotheca clavata identify the ancestral oomycete secretome and reveal gene acquisitions by horizontal gene transfer.</title>
        <authorList>
            <person name="Misner I."/>
            <person name="Blouin N."/>
            <person name="Leonard G."/>
            <person name="Richards T.A."/>
            <person name="Lane C.E."/>
        </authorList>
    </citation>
    <scope>NUCLEOTIDE SEQUENCE [LARGE SCALE GENOMIC DNA]</scope>
    <source>
        <strain evidence="6 7">ATCC 48635</strain>
    </source>
</reference>
<dbReference type="InterPro" id="IPR051436">
    <property type="entry name" value="Autophagy-related_EPG5"/>
</dbReference>
<evidence type="ECO:0000313" key="7">
    <source>
        <dbReference type="Proteomes" id="UP000243579"/>
    </source>
</evidence>
<protein>
    <recommendedName>
        <fullName evidence="8">Ectopic P granules protein 5</fullName>
    </recommendedName>
</protein>
<dbReference type="InterPro" id="IPR059030">
    <property type="entry name" value="TPR_Epg5_mid"/>
</dbReference>
<dbReference type="Proteomes" id="UP000243579">
    <property type="component" value="Unassembled WGS sequence"/>
</dbReference>
<proteinExistence type="inferred from homology"/>
<feature type="compositionally biased region" description="Acidic residues" evidence="3">
    <location>
        <begin position="982"/>
        <end position="993"/>
    </location>
</feature>
<organism evidence="6 7">
    <name type="scientific">Achlya hypogyna</name>
    <name type="common">Oomycete</name>
    <name type="synonym">Protoachlya hypogyna</name>
    <dbReference type="NCBI Taxonomy" id="1202772"/>
    <lineage>
        <taxon>Eukaryota</taxon>
        <taxon>Sar</taxon>
        <taxon>Stramenopiles</taxon>
        <taxon>Oomycota</taxon>
        <taxon>Saprolegniomycetes</taxon>
        <taxon>Saprolegniales</taxon>
        <taxon>Achlyaceae</taxon>
        <taxon>Achlya</taxon>
    </lineage>
</organism>
<keyword evidence="7" id="KW-1185">Reference proteome</keyword>
<evidence type="ECO:0000256" key="1">
    <source>
        <dbReference type="ARBA" id="ARBA00010948"/>
    </source>
</evidence>
<keyword evidence="2" id="KW-0072">Autophagy</keyword>
<dbReference type="GO" id="GO:0005737">
    <property type="term" value="C:cytoplasm"/>
    <property type="evidence" value="ECO:0007669"/>
    <property type="project" value="TreeGrafter"/>
</dbReference>
<dbReference type="InterPro" id="IPR058750">
    <property type="entry name" value="TPR_Epg5"/>
</dbReference>
<sequence>MATLVRKKKTKRAEQPLVATGAPYRGNGASADTAVAIKPIKVHLSAEELLLMDNFNDGSSPSAPDFDLLSGDPQMENWEAIMLGSPMPPSGGIAMPPLPTMEALDLNAPPSAPTAMAGNGESPHLNGIAYLPPPATAATTAAPEMVAPPLELPSVPAVGAKYSTVVPEHVTMATVHDLLVPATKISAPIYPALHLVKPIVFTPRVAPVRDRPLAPPPLEPLREVPRVPLRRIDNFEENLHLRDKQLQRYEEQTQALEKAPSTFYRLVEAYLYCEHALRAATTAVAALEADIADKTAAVWAIGYESVSASAMCGDLKTLTATAEFPTATIDLDKRDALVAQWQALRQLRSAETAACTYDRALAYLRVEQHLDNLLAADSLEVETVQAAMDVLWFLEKEAARPTSAVLGSVPSTLRRGQIVFGEQDAKQLQCPACGHLNVFATAPCVRCDALIIVPRSTVALSSPDWRLAVAQVRVSLRHWLGRCTVALEVAPPAAVVPHVLAHLMHLPLVASERRWALAFLQLPQLPWTASELDLFLALWHLLFHPTKLPPQVVVADDGSPRHERSSSLDEWLLLEESADPDDDARHLSDADYTAVCAQLPLDRAVAHVLAGPDPRESFAQLLYLVNECTGVFERFADYDLLVAHVSRGLGVVLQAAGAVPGSLFDQLFQIALFGVVQSRNAAVYHSLPSWSYASLSPAAAWDVLGGLFGLPAVAAKSYVAFQCLLAESPGLRARLHKQVARGPGAFLLGAMASLAAVSPWSELVQTVVHEVFLAFEATRATTVAVDVFGRICRAHPVAMSQLLALLPQHDAGLPLFPQLPLSLWRPTLADLHVVQAWLLQDNVLDPRSAVARAIVEQLNWGDGPAGGLFLDPFVHRFVALLLAEATVQLYEQKRHWPWSMDFRGWCWTQVQRLRFHTPDYVPLLPPIALDTDLSKEAMVLRRLTRGLPRSHLVLGHADPKAAALCITYVDGEAPEPALRQADDDDNDVGADADTDTKTPAQMEPVVLYLLCQLTTYLYSSAIDKYAPLLSLLVDHGQHAASLAVTECMVPRLPRLEQDDVAAFLKHYVVHNKELRAVVAALHRNWYFALEPRLPLVEQYLADGTSVPRETIVAIIQAALEQSCCVHPLLVPALCGQVPASFAETAKYYAVATLQTLKKTLRWAPEEVPEATTGHDGVCSAIRQQYMTLQSPAILQYWLVVVLSIPLWHQRPAYRAVVDAIVAAAMAPPANVAALAELETPFSLYYDALCAAATPPLSFVPPPASTFWPLFGGAGSGNLHFTFLALLLEIRKEKELYKALGHVVLKEKGKHKAKAIESLRAKGRLANELYVFGVDTTHPTVYGHADVEFSSWAQLKLFRVAHVLLGCPIDEPMLVLWWQLWFALYFASVGAAFFGHHLWELEAKSLTRGMLQTKLRQLSSHFSAQVVSHPSPFASELARLYSAMDAWLENTDVGLWMGHKESLPPHYCVGYATQLLQLSHVLLHTADTIDMRTETLCEQIAPLLWVHLCPPTPAPLQPPVAPAPPPSDAALAPVTWPEPMARPRLKYYRFSPVLPTTPGPLPLELSPGPFVDRALQYTENLSQLVALEADFVDKIGRLYVPRLRVETRTVPCAGIGGKEPQPCKRPSVLQLEYTEWHRDDATADVLTTCQAQAKRLNGPALALLLAPLTMVGDRTMYLQLSALDAQVLFQMLLVDAVVALLTADPDAWKAQGVAWFHALVGLDTKAVRRFPPFQELLWRSIQALGVAFIGVDQEETTGLLRFMLQDPARVVLLSDCFFPNNTPTRFVEYFATVMAHTQDLGGDARLQLLRRFDLARWLEADPIAFDRDTLLSLVLAELVLGAASPDIHRMHAKFLHVLCTRYLADHADKVVCALLGVYDQYYAADLQTARAYFEAPTAARGTAARPLDAAVWQAVQHLPPECWAALPLETLQQLVDRVAMHVTTARTTGHDRLLAKHDWQEDAADAYVLPAWQASHVLKPCLDLVVVWVRAQASAEMMWSVLVKLFEALLLVLYVPSAPEAAKAMLPWPPTDEATATTVCTALWASLHAFLELDTMPMQLKLDCIWSLVRSVLLPHAPDALVKAYGPVLARVPWEQWTLTEETLNAMKECLVAPVATAGYAVKFQSPLRLHVLQLLREVLARALWPQAYLETQPTHVQSSFFVKYHLLLFQVVVHHRDAALPLTFLSVLKHERRLGRPVKSAEVDAVANGCLALLLHPTLLCAPLDATTDGRLRFMAGLRLLLGLCGLDLVERAGDELKKAATLLRVLTALLHPTGPEWKAARDAVGHHDAYVAVVAALAAAATVVAYDALSLLHVHHDSYTAVFKADHLHVLYADIFRVANVPLVDRAFQQRTAVAHSWLALGEALRTMGDELQPSLSATAPLLEGHVEVLQPCAPVGAALASMLLSLAGLAPHGVWSIRAACSAVASVHVMAVLCERSLEAAVALDPRSSRADGSLKVPELSTEDFVATCIAHHAFLTLVAFSWQQAQAVAQAPWTERPPMELQLCARLVDYVERAAAVDDALPATAEPKLLLLFATVVRQVLALETVAPTFKRDMLARVSNSLWALGESRAAGAGLNTLQRAIGFSFLQAFAKLRFSTALHTAALALSLFVRVHSRKNAPLRVDATTPLQVSPKSQKLIKALEAIGAERKDLVGLVVSFCSDARHSLADHAAFFRLLFSETYPTAPYLLEA</sequence>
<evidence type="ECO:0000313" key="6">
    <source>
        <dbReference type="EMBL" id="OQR87426.1"/>
    </source>
</evidence>
<gene>
    <name evidence="6" type="ORF">ACHHYP_08853</name>
</gene>
<dbReference type="EMBL" id="JNBR01001442">
    <property type="protein sequence ID" value="OQR87426.1"/>
    <property type="molecule type" value="Genomic_DNA"/>
</dbReference>
<feature type="domain" description="Epg5-like TPR" evidence="5">
    <location>
        <begin position="1350"/>
        <end position="1466"/>
    </location>
</feature>
<dbReference type="PANTHER" id="PTHR31139:SF4">
    <property type="entry name" value="ECTOPIC P GRANULES PROTEIN 5 HOMOLOG"/>
    <property type="match status" value="1"/>
</dbReference>
<name>A0A1V9YNS2_ACHHY</name>
<dbReference type="Pfam" id="PF26103">
    <property type="entry name" value="TPR_Epg5"/>
    <property type="match status" value="1"/>
</dbReference>
<evidence type="ECO:0000259" key="4">
    <source>
        <dbReference type="Pfam" id="PF26103"/>
    </source>
</evidence>
<feature type="domain" description="Epg5-like central TPR repeats" evidence="4">
    <location>
        <begin position="1752"/>
        <end position="1846"/>
    </location>
</feature>
<evidence type="ECO:0008006" key="8">
    <source>
        <dbReference type="Google" id="ProtNLM"/>
    </source>
</evidence>
<dbReference type="Pfam" id="PF26573">
    <property type="entry name" value="TPR_Epg5_2"/>
    <property type="match status" value="1"/>
</dbReference>
<accession>A0A1V9YNS2</accession>
<dbReference type="GO" id="GO:0097352">
    <property type="term" value="P:autophagosome maturation"/>
    <property type="evidence" value="ECO:0007669"/>
    <property type="project" value="TreeGrafter"/>
</dbReference>
<evidence type="ECO:0000256" key="3">
    <source>
        <dbReference type="SAM" id="MobiDB-lite"/>
    </source>
</evidence>
<dbReference type="STRING" id="1202772.A0A1V9YNS2"/>
<evidence type="ECO:0000256" key="2">
    <source>
        <dbReference type="ARBA" id="ARBA00023006"/>
    </source>
</evidence>
<comment type="caution">
    <text evidence="6">The sequence shown here is derived from an EMBL/GenBank/DDBJ whole genome shotgun (WGS) entry which is preliminary data.</text>
</comment>